<dbReference type="STRING" id="1797247.A2419_01710"/>
<organism evidence="2 3">
    <name type="scientific">Candidatus Adlerbacteria bacterium RIFOXYC1_FULL_48_26</name>
    <dbReference type="NCBI Taxonomy" id="1797247"/>
    <lineage>
        <taxon>Bacteria</taxon>
        <taxon>Candidatus Adleribacteriota</taxon>
    </lineage>
</organism>
<protein>
    <submittedName>
        <fullName evidence="2">Uncharacterized protein</fullName>
    </submittedName>
</protein>
<keyword evidence="1" id="KW-0812">Transmembrane</keyword>
<gene>
    <name evidence="2" type="ORF">A2419_01710</name>
</gene>
<evidence type="ECO:0000313" key="2">
    <source>
        <dbReference type="EMBL" id="OGC88441.1"/>
    </source>
</evidence>
<dbReference type="EMBL" id="MEXB01000008">
    <property type="protein sequence ID" value="OGC88441.1"/>
    <property type="molecule type" value="Genomic_DNA"/>
</dbReference>
<sequence length="117" mass="14440">MDQKQLWNYFLERKVSLSTPLNRKQVWVKREDFEVVKIYFMKDFNILHPDRSFRSHGYFLHIQCVDQGEYVLVHRDMANHARFFPLIVLHFLLDVLPYMLLAWWKRVSFYSLFTRPQ</sequence>
<keyword evidence="1" id="KW-0472">Membrane</keyword>
<keyword evidence="1" id="KW-1133">Transmembrane helix</keyword>
<feature type="transmembrane region" description="Helical" evidence="1">
    <location>
        <begin position="83"/>
        <end position="104"/>
    </location>
</feature>
<accession>A0A1F4Y3E9</accession>
<reference evidence="2 3" key="1">
    <citation type="journal article" date="2016" name="Nat. Commun.">
        <title>Thousands of microbial genomes shed light on interconnected biogeochemical processes in an aquifer system.</title>
        <authorList>
            <person name="Anantharaman K."/>
            <person name="Brown C.T."/>
            <person name="Hug L.A."/>
            <person name="Sharon I."/>
            <person name="Castelle C.J."/>
            <person name="Probst A.J."/>
            <person name="Thomas B.C."/>
            <person name="Singh A."/>
            <person name="Wilkins M.J."/>
            <person name="Karaoz U."/>
            <person name="Brodie E.L."/>
            <person name="Williams K.H."/>
            <person name="Hubbard S.S."/>
            <person name="Banfield J.F."/>
        </authorList>
    </citation>
    <scope>NUCLEOTIDE SEQUENCE [LARGE SCALE GENOMIC DNA]</scope>
</reference>
<dbReference type="Proteomes" id="UP000176568">
    <property type="component" value="Unassembled WGS sequence"/>
</dbReference>
<evidence type="ECO:0000256" key="1">
    <source>
        <dbReference type="SAM" id="Phobius"/>
    </source>
</evidence>
<dbReference type="AlphaFoldDB" id="A0A1F4Y3E9"/>
<comment type="caution">
    <text evidence="2">The sequence shown here is derived from an EMBL/GenBank/DDBJ whole genome shotgun (WGS) entry which is preliminary data.</text>
</comment>
<name>A0A1F4Y3E9_9BACT</name>
<proteinExistence type="predicted"/>
<evidence type="ECO:0000313" key="3">
    <source>
        <dbReference type="Proteomes" id="UP000176568"/>
    </source>
</evidence>